<keyword evidence="1" id="KW-0812">Transmembrane</keyword>
<feature type="transmembrane region" description="Helical" evidence="1">
    <location>
        <begin position="12"/>
        <end position="37"/>
    </location>
</feature>
<evidence type="ECO:0008006" key="4">
    <source>
        <dbReference type="Google" id="ProtNLM"/>
    </source>
</evidence>
<dbReference type="RefSeq" id="WP_378280079.1">
    <property type="nucleotide sequence ID" value="NZ_JBHSON010000004.1"/>
</dbReference>
<gene>
    <name evidence="2" type="ORF">ACFPZN_03575</name>
</gene>
<evidence type="ECO:0000313" key="3">
    <source>
        <dbReference type="Proteomes" id="UP001596074"/>
    </source>
</evidence>
<reference evidence="3" key="1">
    <citation type="journal article" date="2019" name="Int. J. Syst. Evol. Microbiol.">
        <title>The Global Catalogue of Microorganisms (GCM) 10K type strain sequencing project: providing services to taxonomists for standard genome sequencing and annotation.</title>
        <authorList>
            <consortium name="The Broad Institute Genomics Platform"/>
            <consortium name="The Broad Institute Genome Sequencing Center for Infectious Disease"/>
            <person name="Wu L."/>
            <person name="Ma J."/>
        </authorList>
    </citation>
    <scope>NUCLEOTIDE SEQUENCE [LARGE SCALE GENOMIC DNA]</scope>
    <source>
        <strain evidence="3">KCTC 42087</strain>
    </source>
</reference>
<proteinExistence type="predicted"/>
<keyword evidence="3" id="KW-1185">Reference proteome</keyword>
<accession>A0ABW0ZPJ4</accession>
<comment type="caution">
    <text evidence="2">The sequence shown here is derived from an EMBL/GenBank/DDBJ whole genome shotgun (WGS) entry which is preliminary data.</text>
</comment>
<dbReference type="EMBL" id="JBHSON010000004">
    <property type="protein sequence ID" value="MFC5744692.1"/>
    <property type="molecule type" value="Genomic_DNA"/>
</dbReference>
<feature type="transmembrane region" description="Helical" evidence="1">
    <location>
        <begin position="135"/>
        <end position="155"/>
    </location>
</feature>
<name>A0ABW0ZPJ4_9ACTN</name>
<evidence type="ECO:0000313" key="2">
    <source>
        <dbReference type="EMBL" id="MFC5744692.1"/>
    </source>
</evidence>
<sequence>MVLLLSGAVGLGAGLLVVAVVEGTLLVLVLFEIWLLWRAVRRARAAGVDGADALAASLRMVMPDFAASVVKHDLLMIRALWLVVRGSRDVPADGEAIHYSRGLRPMMWVLFVLSPLEIVLVESAVPWVFLRLVLVVLGVLGAIWLLALIATMHKYPHSVDPRRLRLRYCSFLDVRVPVADIKTVTISRRQRSMRRSAEVVEGVLILEVSGATNVSVALHREHQVDLGLRGRRAVRQVDFWADDPAAAVRFIRAQVT</sequence>
<keyword evidence="1" id="KW-1133">Transmembrane helix</keyword>
<protein>
    <recommendedName>
        <fullName evidence="4">PH domain-containing protein</fullName>
    </recommendedName>
</protein>
<feature type="transmembrane region" description="Helical" evidence="1">
    <location>
        <begin position="108"/>
        <end position="129"/>
    </location>
</feature>
<dbReference type="Proteomes" id="UP001596074">
    <property type="component" value="Unassembled WGS sequence"/>
</dbReference>
<keyword evidence="1" id="KW-0472">Membrane</keyword>
<evidence type="ECO:0000256" key="1">
    <source>
        <dbReference type="SAM" id="Phobius"/>
    </source>
</evidence>
<organism evidence="2 3">
    <name type="scientific">Actinomadura rugatobispora</name>
    <dbReference type="NCBI Taxonomy" id="1994"/>
    <lineage>
        <taxon>Bacteria</taxon>
        <taxon>Bacillati</taxon>
        <taxon>Actinomycetota</taxon>
        <taxon>Actinomycetes</taxon>
        <taxon>Streptosporangiales</taxon>
        <taxon>Thermomonosporaceae</taxon>
        <taxon>Actinomadura</taxon>
    </lineage>
</organism>